<dbReference type="GO" id="GO:0003677">
    <property type="term" value="F:DNA binding"/>
    <property type="evidence" value="ECO:0007669"/>
    <property type="project" value="TreeGrafter"/>
</dbReference>
<proteinExistence type="predicted"/>
<comment type="caution">
    <text evidence="2">The sequence shown here is derived from an EMBL/GenBank/DDBJ whole genome shotgun (WGS) entry which is preliminary data.</text>
</comment>
<organism evidence="2 3">
    <name type="scientific">Rhodovulum bhavnagarense</name>
    <dbReference type="NCBI Taxonomy" id="992286"/>
    <lineage>
        <taxon>Bacteria</taxon>
        <taxon>Pseudomonadati</taxon>
        <taxon>Pseudomonadota</taxon>
        <taxon>Alphaproteobacteria</taxon>
        <taxon>Rhodobacterales</taxon>
        <taxon>Paracoccaceae</taxon>
        <taxon>Rhodovulum</taxon>
    </lineage>
</organism>
<evidence type="ECO:0000313" key="3">
    <source>
        <dbReference type="Proteomes" id="UP000295050"/>
    </source>
</evidence>
<evidence type="ECO:0000259" key="1">
    <source>
        <dbReference type="Pfam" id="PF00270"/>
    </source>
</evidence>
<accession>A0A4R2R8S1</accession>
<keyword evidence="2" id="KW-0347">Helicase</keyword>
<dbReference type="RefSeq" id="WP_243697998.1">
    <property type="nucleotide sequence ID" value="NZ_SLXU01000043.1"/>
</dbReference>
<gene>
    <name evidence="2" type="ORF">EV663_1431</name>
</gene>
<dbReference type="Pfam" id="PF00270">
    <property type="entry name" value="DEAD"/>
    <property type="match status" value="1"/>
</dbReference>
<sequence length="160" mass="17505">MSSAFDKLARPVQKWMRQQGWRELRDVQARSIRTICETNADLIVAASTAGGKTEAAFLPLISQVLDAPANGTGFDLLYIGPLKALITDQAMRLEDICQETELPVVPWHGDVSQSIKTRALKSPKGILLITPESLEALFIRRGLEIARLFGELCGIMGDAA</sequence>
<dbReference type="GO" id="GO:0016887">
    <property type="term" value="F:ATP hydrolysis activity"/>
    <property type="evidence" value="ECO:0007669"/>
    <property type="project" value="TreeGrafter"/>
</dbReference>
<keyword evidence="2" id="KW-0547">Nucleotide-binding</keyword>
<dbReference type="Proteomes" id="UP000295050">
    <property type="component" value="Unassembled WGS sequence"/>
</dbReference>
<dbReference type="PANTHER" id="PTHR47962">
    <property type="entry name" value="ATP-DEPENDENT HELICASE LHR-RELATED-RELATED"/>
    <property type="match status" value="1"/>
</dbReference>
<dbReference type="PANTHER" id="PTHR47962:SF5">
    <property type="entry name" value="ATP-DEPENDENT HELICASE LHR-RELATED"/>
    <property type="match status" value="1"/>
</dbReference>
<dbReference type="EMBL" id="SLXU01000043">
    <property type="protein sequence ID" value="TCP58327.1"/>
    <property type="molecule type" value="Genomic_DNA"/>
</dbReference>
<feature type="domain" description="DEAD/DEAH-box helicase" evidence="1">
    <location>
        <begin position="26"/>
        <end position="138"/>
    </location>
</feature>
<dbReference type="InterPro" id="IPR027417">
    <property type="entry name" value="P-loop_NTPase"/>
</dbReference>
<keyword evidence="2" id="KW-0067">ATP-binding</keyword>
<evidence type="ECO:0000313" key="2">
    <source>
        <dbReference type="EMBL" id="TCP58327.1"/>
    </source>
</evidence>
<name>A0A4R2R8S1_9RHOB</name>
<dbReference type="GO" id="GO:0005524">
    <property type="term" value="F:ATP binding"/>
    <property type="evidence" value="ECO:0007669"/>
    <property type="project" value="InterPro"/>
</dbReference>
<dbReference type="SUPFAM" id="SSF52540">
    <property type="entry name" value="P-loop containing nucleoside triphosphate hydrolases"/>
    <property type="match status" value="1"/>
</dbReference>
<dbReference type="InterPro" id="IPR052511">
    <property type="entry name" value="ATP-dep_Helicase"/>
</dbReference>
<dbReference type="AlphaFoldDB" id="A0A4R2R8S1"/>
<protein>
    <submittedName>
        <fullName evidence="2">RAD3-like DEAD/DEAH box helicase</fullName>
    </submittedName>
</protein>
<keyword evidence="3" id="KW-1185">Reference proteome</keyword>
<keyword evidence="2" id="KW-0378">Hydrolase</keyword>
<dbReference type="GO" id="GO:0004386">
    <property type="term" value="F:helicase activity"/>
    <property type="evidence" value="ECO:0007669"/>
    <property type="project" value="UniProtKB-KW"/>
</dbReference>
<reference evidence="2 3" key="1">
    <citation type="submission" date="2019-03" db="EMBL/GenBank/DDBJ databases">
        <title>Genomic Encyclopedia of Type Strains, Phase IV (KMG-IV): sequencing the most valuable type-strain genomes for metagenomic binning, comparative biology and taxonomic classification.</title>
        <authorList>
            <person name="Goeker M."/>
        </authorList>
    </citation>
    <scope>NUCLEOTIDE SEQUENCE [LARGE SCALE GENOMIC DNA]</scope>
    <source>
        <strain evidence="2 3">DSM 24766</strain>
    </source>
</reference>
<dbReference type="Gene3D" id="3.40.50.300">
    <property type="entry name" value="P-loop containing nucleotide triphosphate hydrolases"/>
    <property type="match status" value="1"/>
</dbReference>
<dbReference type="InterPro" id="IPR011545">
    <property type="entry name" value="DEAD/DEAH_box_helicase_dom"/>
</dbReference>